<dbReference type="PANTHER" id="PTHR43421">
    <property type="entry name" value="METALLOPROTEASE PMBA"/>
    <property type="match status" value="1"/>
</dbReference>
<protein>
    <submittedName>
        <fullName evidence="6">PmbA protein</fullName>
    </submittedName>
</protein>
<evidence type="ECO:0000313" key="6">
    <source>
        <dbReference type="EMBL" id="PWJ87529.1"/>
    </source>
</evidence>
<dbReference type="Gene3D" id="3.30.2290.10">
    <property type="entry name" value="PmbA/TldD superfamily"/>
    <property type="match status" value="1"/>
</dbReference>
<sequence length="442" mass="48767">MMKDILLNICENTKQKGFDVQINVFISKEKKASFSNQKLEELSEGEKGTAGIKLINKDGKKSTSTTNIITEEGIKEAIEKAIEMNEFSEEDSGNIISDQKDFEFMDWTYDKTTAEIELNDIIEMAKELEKKALSLDDKIKFVRGSSVETSTIRNYFVNSNKVFKQSYFTVAEASITLAAIYEEDSSMGFDFDVQSSIRNINLDRIAKNACEKALSGLNSTLLNSGRYDIILSPFASAMLLSVLSTPLSGESVYKGKSFLGGKLEKQIASKKVTLLHDPMNGSAPIMQSYDNEGINTSRFNFIEKGVLKNFAHNLYSAKKLGMKPTGNAFASSNSGIPIISTINMHLMSTSTRKNIINKEKALYITQMMGLHTADPISGRFSIQISGQLIENGEFTKSFRGMTLAGTLSELLENIEEIGSDFKYMGSIAGSTTLIKNMSIGGK</sequence>
<dbReference type="RefSeq" id="WP_109606209.1">
    <property type="nucleotide sequence ID" value="NZ_JAMHJO010000018.1"/>
</dbReference>
<dbReference type="InterPro" id="IPR045569">
    <property type="entry name" value="Metalloprtase-TldD/E_C"/>
</dbReference>
<dbReference type="Pfam" id="PF19290">
    <property type="entry name" value="PmbA_TldD_2nd"/>
    <property type="match status" value="1"/>
</dbReference>
<evidence type="ECO:0000313" key="7">
    <source>
        <dbReference type="Proteomes" id="UP000245921"/>
    </source>
</evidence>
<dbReference type="Proteomes" id="UP000245921">
    <property type="component" value="Unassembled WGS sequence"/>
</dbReference>
<dbReference type="GO" id="GO:0006508">
    <property type="term" value="P:proteolysis"/>
    <property type="evidence" value="ECO:0007669"/>
    <property type="project" value="InterPro"/>
</dbReference>
<reference evidence="6 7" key="1">
    <citation type="submission" date="2018-05" db="EMBL/GenBank/DDBJ databases">
        <title>Genomic Encyclopedia of Type Strains, Phase IV (KMG-IV): sequencing the most valuable type-strain genomes for metagenomic binning, comparative biology and taxonomic classification.</title>
        <authorList>
            <person name="Goeker M."/>
        </authorList>
    </citation>
    <scope>NUCLEOTIDE SEQUENCE [LARGE SCALE GENOMIC DNA]</scope>
    <source>
        <strain evidence="6 7">DSM 24906</strain>
    </source>
</reference>
<name>A0AA45HHS0_9BACT</name>
<dbReference type="SUPFAM" id="SSF111283">
    <property type="entry name" value="Putative modulator of DNA gyrase, PmbA/TldD"/>
    <property type="match status" value="1"/>
</dbReference>
<feature type="domain" description="Metalloprotease TldD/E N-terminal" evidence="3">
    <location>
        <begin position="29"/>
        <end position="84"/>
    </location>
</feature>
<dbReference type="GO" id="GO:0008237">
    <property type="term" value="F:metallopeptidase activity"/>
    <property type="evidence" value="ECO:0007669"/>
    <property type="project" value="InterPro"/>
</dbReference>
<dbReference type="InterPro" id="IPR047657">
    <property type="entry name" value="PmbA"/>
</dbReference>
<comment type="similarity">
    <text evidence="1">Belongs to the peptidase U62 family.</text>
</comment>
<comment type="caution">
    <text evidence="6">The sequence shown here is derived from an EMBL/GenBank/DDBJ whole genome shotgun (WGS) entry which is preliminary data.</text>
</comment>
<dbReference type="GO" id="GO:0005829">
    <property type="term" value="C:cytosol"/>
    <property type="evidence" value="ECO:0007669"/>
    <property type="project" value="TreeGrafter"/>
</dbReference>
<dbReference type="InterPro" id="IPR045570">
    <property type="entry name" value="Metalloprtase-TldD/E_cen_dom"/>
</dbReference>
<dbReference type="InterPro" id="IPR002510">
    <property type="entry name" value="Metalloprtase-TldD/E_N"/>
</dbReference>
<dbReference type="PANTHER" id="PTHR43421:SF1">
    <property type="entry name" value="METALLOPROTEASE PMBA"/>
    <property type="match status" value="1"/>
</dbReference>
<organism evidence="6 7">
    <name type="scientific">Oceanotoga teriensis</name>
    <dbReference type="NCBI Taxonomy" id="515440"/>
    <lineage>
        <taxon>Bacteria</taxon>
        <taxon>Thermotogati</taxon>
        <taxon>Thermotogota</taxon>
        <taxon>Thermotogae</taxon>
        <taxon>Petrotogales</taxon>
        <taxon>Petrotogaceae</taxon>
        <taxon>Oceanotoga</taxon>
    </lineage>
</organism>
<evidence type="ECO:0000256" key="1">
    <source>
        <dbReference type="ARBA" id="ARBA00005836"/>
    </source>
</evidence>
<dbReference type="Pfam" id="PF01523">
    <property type="entry name" value="PmbA_TldD_1st"/>
    <property type="match status" value="1"/>
</dbReference>
<dbReference type="InterPro" id="IPR036059">
    <property type="entry name" value="TldD/PmbA_sf"/>
</dbReference>
<keyword evidence="2" id="KW-0175">Coiled coil</keyword>
<keyword evidence="7" id="KW-1185">Reference proteome</keyword>
<evidence type="ECO:0000259" key="5">
    <source>
        <dbReference type="Pfam" id="PF19290"/>
    </source>
</evidence>
<feature type="coiled-coil region" evidence="2">
    <location>
        <begin position="111"/>
        <end position="138"/>
    </location>
</feature>
<dbReference type="Pfam" id="PF19289">
    <property type="entry name" value="PmbA_TldD_3rd"/>
    <property type="match status" value="1"/>
</dbReference>
<accession>A0AA45HHS0</accession>
<gene>
    <name evidence="6" type="ORF">C7380_1239</name>
</gene>
<dbReference type="EMBL" id="QGGI01000023">
    <property type="protein sequence ID" value="PWJ87529.1"/>
    <property type="molecule type" value="Genomic_DNA"/>
</dbReference>
<feature type="domain" description="Metalloprotease TldD/E central" evidence="5">
    <location>
        <begin position="114"/>
        <end position="217"/>
    </location>
</feature>
<feature type="domain" description="Metalloprotease TldD/E C-terminal" evidence="4">
    <location>
        <begin position="224"/>
        <end position="441"/>
    </location>
</feature>
<dbReference type="InterPro" id="IPR035068">
    <property type="entry name" value="TldD/PmbA_N"/>
</dbReference>
<evidence type="ECO:0000256" key="2">
    <source>
        <dbReference type="SAM" id="Coils"/>
    </source>
</evidence>
<evidence type="ECO:0000259" key="4">
    <source>
        <dbReference type="Pfam" id="PF19289"/>
    </source>
</evidence>
<evidence type="ECO:0000259" key="3">
    <source>
        <dbReference type="Pfam" id="PF01523"/>
    </source>
</evidence>
<dbReference type="AlphaFoldDB" id="A0AA45HHS0"/>
<proteinExistence type="inferred from homology"/>